<dbReference type="EMBL" id="CP109535">
    <property type="protein sequence ID" value="WTY97794.1"/>
    <property type="molecule type" value="Genomic_DNA"/>
</dbReference>
<feature type="transmembrane region" description="Helical" evidence="8">
    <location>
        <begin position="175"/>
        <end position="196"/>
    </location>
</feature>
<evidence type="ECO:0000259" key="9">
    <source>
        <dbReference type="PROSITE" id="PS50850"/>
    </source>
</evidence>
<dbReference type="GO" id="GO:0046677">
    <property type="term" value="P:response to antibiotic"/>
    <property type="evidence" value="ECO:0007669"/>
    <property type="project" value="UniProtKB-KW"/>
</dbReference>
<evidence type="ECO:0000256" key="5">
    <source>
        <dbReference type="ARBA" id="ARBA00022989"/>
    </source>
</evidence>
<dbReference type="SUPFAM" id="SSF103473">
    <property type="entry name" value="MFS general substrate transporter"/>
    <property type="match status" value="1"/>
</dbReference>
<feature type="transmembrane region" description="Helical" evidence="8">
    <location>
        <begin position="343"/>
        <end position="361"/>
    </location>
</feature>
<dbReference type="PANTHER" id="PTHR42718:SF46">
    <property type="entry name" value="BLR6921 PROTEIN"/>
    <property type="match status" value="1"/>
</dbReference>
<feature type="transmembrane region" description="Helical" evidence="8">
    <location>
        <begin position="442"/>
        <end position="462"/>
    </location>
</feature>
<evidence type="ECO:0000256" key="2">
    <source>
        <dbReference type="ARBA" id="ARBA00022448"/>
    </source>
</evidence>
<name>A0AAU3H189_9ACTN</name>
<keyword evidence="4 8" id="KW-0812">Transmembrane</keyword>
<feature type="transmembrane region" description="Helical" evidence="8">
    <location>
        <begin position="208"/>
        <end position="230"/>
    </location>
</feature>
<keyword evidence="7" id="KW-0046">Antibiotic resistance</keyword>
<sequence length="485" mass="49683">MSAPPPPQTVFTSMTPKAYAMLAVLCGALFLDALDVSMKGVALPAIGSALDMSTSSLQWVITGYVVGFGGFLLLGGRAADLLGRRRMLLISLMVFVVGSVIGGAAPNGTVLIAARFVTGVGAAFSAPAGFSIITTSFAEGHIRNKALSIFTATGATGMALGMLIGGLLTDLDWRWVYFAPAAVGLAAFLAGLTFIPRSPRPEGGAKDFDIAGAVTITATMLLVVFTLVQAPEVGWVSVRTLGSLVAAVILLVVFTAIQRKVAKPLVRLDILRSAALVRANIGAMSLIGAWIGVLFTMTLYLQDFRGWSAMETGFAVSPVGLVAAVLSTRIAAPLVGRFGVERVILAGLVSAVLAYTLLQFLSADSGYAALLLPAFLLIGLGFSLAYGPLTMAAADSVPVQDQGVAGGLVNTSFQIGPALGLSVVTAVNAANTGSSSGEFLHGLRLALVVPLIFAVLGVLAMLPALRRRAPASASAAAPQKEAAHG</sequence>
<feature type="domain" description="Major facilitator superfamily (MFS) profile" evidence="9">
    <location>
        <begin position="21"/>
        <end position="469"/>
    </location>
</feature>
<dbReference type="Gene3D" id="1.20.1720.10">
    <property type="entry name" value="Multidrug resistance protein D"/>
    <property type="match status" value="1"/>
</dbReference>
<protein>
    <submittedName>
        <fullName evidence="10">MFS transporter</fullName>
    </submittedName>
</protein>
<dbReference type="GO" id="GO:0005886">
    <property type="term" value="C:plasma membrane"/>
    <property type="evidence" value="ECO:0007669"/>
    <property type="project" value="UniProtKB-SubCell"/>
</dbReference>
<dbReference type="InterPro" id="IPR020846">
    <property type="entry name" value="MFS_dom"/>
</dbReference>
<accession>A0AAU3H189</accession>
<dbReference type="CDD" id="cd17321">
    <property type="entry name" value="MFS_MMR_MDR_like"/>
    <property type="match status" value="1"/>
</dbReference>
<dbReference type="InterPro" id="IPR005829">
    <property type="entry name" value="Sugar_transporter_CS"/>
</dbReference>
<organism evidence="10">
    <name type="scientific">Streptomyces sp. NBC_01401</name>
    <dbReference type="NCBI Taxonomy" id="2903854"/>
    <lineage>
        <taxon>Bacteria</taxon>
        <taxon>Bacillati</taxon>
        <taxon>Actinomycetota</taxon>
        <taxon>Actinomycetes</taxon>
        <taxon>Kitasatosporales</taxon>
        <taxon>Streptomycetaceae</taxon>
        <taxon>Streptomyces</taxon>
    </lineage>
</organism>
<keyword evidence="6 8" id="KW-0472">Membrane</keyword>
<dbReference type="Pfam" id="PF07690">
    <property type="entry name" value="MFS_1"/>
    <property type="match status" value="1"/>
</dbReference>
<feature type="transmembrane region" description="Helical" evidence="8">
    <location>
        <begin position="313"/>
        <end position="331"/>
    </location>
</feature>
<evidence type="ECO:0000256" key="4">
    <source>
        <dbReference type="ARBA" id="ARBA00022692"/>
    </source>
</evidence>
<gene>
    <name evidence="10" type="ORF">OG626_24360</name>
</gene>
<keyword evidence="3" id="KW-1003">Cell membrane</keyword>
<feature type="transmembrane region" description="Helical" evidence="8">
    <location>
        <begin position="112"/>
        <end position="134"/>
    </location>
</feature>
<dbReference type="GO" id="GO:0022857">
    <property type="term" value="F:transmembrane transporter activity"/>
    <property type="evidence" value="ECO:0007669"/>
    <property type="project" value="InterPro"/>
</dbReference>
<evidence type="ECO:0000256" key="1">
    <source>
        <dbReference type="ARBA" id="ARBA00004651"/>
    </source>
</evidence>
<feature type="transmembrane region" description="Helical" evidence="8">
    <location>
        <begin position="146"/>
        <end position="169"/>
    </location>
</feature>
<feature type="transmembrane region" description="Helical" evidence="8">
    <location>
        <begin position="277"/>
        <end position="301"/>
    </location>
</feature>
<feature type="transmembrane region" description="Helical" evidence="8">
    <location>
        <begin position="87"/>
        <end position="106"/>
    </location>
</feature>
<comment type="subcellular location">
    <subcellularLocation>
        <location evidence="1">Cell membrane</location>
        <topology evidence="1">Multi-pass membrane protein</topology>
    </subcellularLocation>
</comment>
<feature type="transmembrane region" description="Helical" evidence="8">
    <location>
        <begin position="408"/>
        <end position="430"/>
    </location>
</feature>
<dbReference type="InterPro" id="IPR036259">
    <property type="entry name" value="MFS_trans_sf"/>
</dbReference>
<dbReference type="PROSITE" id="PS50850">
    <property type="entry name" value="MFS"/>
    <property type="match status" value="1"/>
</dbReference>
<evidence type="ECO:0000256" key="3">
    <source>
        <dbReference type="ARBA" id="ARBA00022475"/>
    </source>
</evidence>
<evidence type="ECO:0000256" key="7">
    <source>
        <dbReference type="ARBA" id="ARBA00023251"/>
    </source>
</evidence>
<dbReference type="Gene3D" id="1.20.1250.20">
    <property type="entry name" value="MFS general substrate transporter like domains"/>
    <property type="match status" value="1"/>
</dbReference>
<feature type="transmembrane region" description="Helical" evidence="8">
    <location>
        <begin position="367"/>
        <end position="387"/>
    </location>
</feature>
<proteinExistence type="predicted"/>
<evidence type="ECO:0000313" key="10">
    <source>
        <dbReference type="EMBL" id="WTY97794.1"/>
    </source>
</evidence>
<dbReference type="PROSITE" id="PS00216">
    <property type="entry name" value="SUGAR_TRANSPORT_1"/>
    <property type="match status" value="1"/>
</dbReference>
<dbReference type="InterPro" id="IPR011701">
    <property type="entry name" value="MFS"/>
</dbReference>
<dbReference type="PANTHER" id="PTHR42718">
    <property type="entry name" value="MAJOR FACILITATOR SUPERFAMILY MULTIDRUG TRANSPORTER MFSC"/>
    <property type="match status" value="1"/>
</dbReference>
<feature type="transmembrane region" description="Helical" evidence="8">
    <location>
        <begin position="236"/>
        <end position="257"/>
    </location>
</feature>
<evidence type="ECO:0000256" key="8">
    <source>
        <dbReference type="SAM" id="Phobius"/>
    </source>
</evidence>
<feature type="transmembrane region" description="Helical" evidence="8">
    <location>
        <begin position="57"/>
        <end position="75"/>
    </location>
</feature>
<keyword evidence="2" id="KW-0813">Transport</keyword>
<keyword evidence="5 8" id="KW-1133">Transmembrane helix</keyword>
<dbReference type="AlphaFoldDB" id="A0AAU3H189"/>
<reference evidence="10" key="1">
    <citation type="submission" date="2022-10" db="EMBL/GenBank/DDBJ databases">
        <title>The complete genomes of actinobacterial strains from the NBC collection.</title>
        <authorList>
            <person name="Joergensen T.S."/>
            <person name="Alvarez Arevalo M."/>
            <person name="Sterndorff E.B."/>
            <person name="Faurdal D."/>
            <person name="Vuksanovic O."/>
            <person name="Mourched A.-S."/>
            <person name="Charusanti P."/>
            <person name="Shaw S."/>
            <person name="Blin K."/>
            <person name="Weber T."/>
        </authorList>
    </citation>
    <scope>NUCLEOTIDE SEQUENCE</scope>
    <source>
        <strain evidence="10">NBC_01401</strain>
    </source>
</reference>
<evidence type="ECO:0000256" key="6">
    <source>
        <dbReference type="ARBA" id="ARBA00023136"/>
    </source>
</evidence>